<keyword evidence="2" id="KW-1185">Reference proteome</keyword>
<evidence type="ECO:0000313" key="1">
    <source>
        <dbReference type="EMBL" id="CAG8763161.1"/>
    </source>
</evidence>
<organism evidence="1 2">
    <name type="scientific">Gigaspora margarita</name>
    <dbReference type="NCBI Taxonomy" id="4874"/>
    <lineage>
        <taxon>Eukaryota</taxon>
        <taxon>Fungi</taxon>
        <taxon>Fungi incertae sedis</taxon>
        <taxon>Mucoromycota</taxon>
        <taxon>Glomeromycotina</taxon>
        <taxon>Glomeromycetes</taxon>
        <taxon>Diversisporales</taxon>
        <taxon>Gigasporaceae</taxon>
        <taxon>Gigaspora</taxon>
    </lineage>
</organism>
<protein>
    <submittedName>
        <fullName evidence="1">34775_t:CDS:1</fullName>
    </submittedName>
</protein>
<gene>
    <name evidence="1" type="ORF">GMARGA_LOCUS17715</name>
</gene>
<name>A0ABN7VEJ2_GIGMA</name>
<evidence type="ECO:0000313" key="2">
    <source>
        <dbReference type="Proteomes" id="UP000789901"/>
    </source>
</evidence>
<reference evidence="1 2" key="1">
    <citation type="submission" date="2021-06" db="EMBL/GenBank/DDBJ databases">
        <authorList>
            <person name="Kallberg Y."/>
            <person name="Tangrot J."/>
            <person name="Rosling A."/>
        </authorList>
    </citation>
    <scope>NUCLEOTIDE SEQUENCE [LARGE SCALE GENOMIC DNA]</scope>
    <source>
        <strain evidence="1 2">120-4 pot B 10/14</strain>
    </source>
</reference>
<comment type="caution">
    <text evidence="1">The sequence shown here is derived from an EMBL/GenBank/DDBJ whole genome shotgun (WGS) entry which is preliminary data.</text>
</comment>
<dbReference type="Proteomes" id="UP000789901">
    <property type="component" value="Unassembled WGS sequence"/>
</dbReference>
<accession>A0ABN7VEJ2</accession>
<proteinExistence type="predicted"/>
<feature type="non-terminal residue" evidence="1">
    <location>
        <position position="1"/>
    </location>
</feature>
<dbReference type="EMBL" id="CAJVQB010013597">
    <property type="protein sequence ID" value="CAG8763161.1"/>
    <property type="molecule type" value="Genomic_DNA"/>
</dbReference>
<sequence>TITKPDLSPNLEELTLYINENISTISTQVPITNYNTATQTIKEIQDYFKFTLVPNYLIDLSDLPQLN</sequence>